<evidence type="ECO:0000313" key="4">
    <source>
        <dbReference type="EMBL" id="CAD8898495.1"/>
    </source>
</evidence>
<sequence>MSQPKEDQSKSYVSRTVDEQSRSIHTTSTSTLASDTSEPSPESLQSSLNPKRQREDHLYDDRLAVHDSDSNAVSSSSSLAEENQSKRMKRILSNREHARASYLRKKKMIEDLKGTLSKLEEENKRLREENKLLKANELNSIQYANTSLITMPHLGMPTPQDISKSSYMCLPTHPSMLQMSLPGSSVPILEQKECLLGSSVAMQQSSGLNQPTYFSAPNVASRIPVSSPSVFAAEIAAANDYQRLIGNSIRNGVGYLEHQALPSRQQFMQQYAFSLLDSTSSVPRQTHQVKQIPKDEAVRLSQLESDQDTIRRVSDN</sequence>
<dbReference type="SMART" id="SM00338">
    <property type="entry name" value="BRLZ"/>
    <property type="match status" value="1"/>
</dbReference>
<feature type="region of interest" description="Disordered" evidence="2">
    <location>
        <begin position="289"/>
        <end position="316"/>
    </location>
</feature>
<organism evidence="4">
    <name type="scientific">Corethron hystrix</name>
    <dbReference type="NCBI Taxonomy" id="216773"/>
    <lineage>
        <taxon>Eukaryota</taxon>
        <taxon>Sar</taxon>
        <taxon>Stramenopiles</taxon>
        <taxon>Ochrophyta</taxon>
        <taxon>Bacillariophyta</taxon>
        <taxon>Coscinodiscophyceae</taxon>
        <taxon>Corethrophycidae</taxon>
        <taxon>Corethrales</taxon>
        <taxon>Corethraceae</taxon>
        <taxon>Corethron</taxon>
    </lineage>
</organism>
<name>A0A7S1FZ26_9STRA</name>
<gene>
    <name evidence="4" type="ORF">CHYS00102_LOCUS25709</name>
</gene>
<feature type="compositionally biased region" description="Low complexity" evidence="2">
    <location>
        <begin position="26"/>
        <end position="48"/>
    </location>
</feature>
<evidence type="ECO:0000256" key="2">
    <source>
        <dbReference type="SAM" id="MobiDB-lite"/>
    </source>
</evidence>
<dbReference type="AlphaFoldDB" id="A0A7S1FZ26"/>
<evidence type="ECO:0000256" key="1">
    <source>
        <dbReference type="SAM" id="Coils"/>
    </source>
</evidence>
<dbReference type="EMBL" id="HBFR01035310">
    <property type="protein sequence ID" value="CAD8898495.1"/>
    <property type="molecule type" value="Transcribed_RNA"/>
</dbReference>
<dbReference type="PROSITE" id="PS50217">
    <property type="entry name" value="BZIP"/>
    <property type="match status" value="1"/>
</dbReference>
<dbReference type="Gene3D" id="1.20.5.170">
    <property type="match status" value="1"/>
</dbReference>
<dbReference type="InterPro" id="IPR004827">
    <property type="entry name" value="bZIP"/>
</dbReference>
<evidence type="ECO:0000259" key="3">
    <source>
        <dbReference type="PROSITE" id="PS50217"/>
    </source>
</evidence>
<proteinExistence type="predicted"/>
<dbReference type="InterPro" id="IPR046347">
    <property type="entry name" value="bZIP_sf"/>
</dbReference>
<dbReference type="Pfam" id="PF00170">
    <property type="entry name" value="bZIP_1"/>
    <property type="match status" value="1"/>
</dbReference>
<keyword evidence="1" id="KW-0175">Coiled coil</keyword>
<dbReference type="SUPFAM" id="SSF57959">
    <property type="entry name" value="Leucine zipper domain"/>
    <property type="match status" value="1"/>
</dbReference>
<reference evidence="4" key="1">
    <citation type="submission" date="2021-01" db="EMBL/GenBank/DDBJ databases">
        <authorList>
            <person name="Corre E."/>
            <person name="Pelletier E."/>
            <person name="Niang G."/>
            <person name="Scheremetjew M."/>
            <person name="Finn R."/>
            <person name="Kale V."/>
            <person name="Holt S."/>
            <person name="Cochrane G."/>
            <person name="Meng A."/>
            <person name="Brown T."/>
            <person name="Cohen L."/>
        </authorList>
    </citation>
    <scope>NUCLEOTIDE SEQUENCE</scope>
    <source>
        <strain evidence="4">308</strain>
    </source>
</reference>
<protein>
    <recommendedName>
        <fullName evidence="3">BZIP domain-containing protein</fullName>
    </recommendedName>
</protein>
<feature type="coiled-coil region" evidence="1">
    <location>
        <begin position="102"/>
        <end position="139"/>
    </location>
</feature>
<dbReference type="GO" id="GO:0003700">
    <property type="term" value="F:DNA-binding transcription factor activity"/>
    <property type="evidence" value="ECO:0007669"/>
    <property type="project" value="InterPro"/>
</dbReference>
<feature type="region of interest" description="Disordered" evidence="2">
    <location>
        <begin position="1"/>
        <end position="94"/>
    </location>
</feature>
<accession>A0A7S1FZ26</accession>
<feature type="compositionally biased region" description="Basic and acidic residues" evidence="2">
    <location>
        <begin position="52"/>
        <end position="69"/>
    </location>
</feature>
<feature type="domain" description="BZIP" evidence="3">
    <location>
        <begin position="84"/>
        <end position="134"/>
    </location>
</feature>
<feature type="compositionally biased region" description="Low complexity" evidence="2">
    <location>
        <begin position="70"/>
        <end position="82"/>
    </location>
</feature>